<protein>
    <submittedName>
        <fullName evidence="1">Uncharacterized protein</fullName>
    </submittedName>
</protein>
<dbReference type="Gene3D" id="1.20.120.450">
    <property type="entry name" value="dinb family like domain"/>
    <property type="match status" value="1"/>
</dbReference>
<dbReference type="InterPro" id="IPR007061">
    <property type="entry name" value="MST-like"/>
</dbReference>
<evidence type="ECO:0000313" key="1">
    <source>
        <dbReference type="EMBL" id="GIF91719.1"/>
    </source>
</evidence>
<comment type="caution">
    <text evidence="1">The sequence shown here is derived from an EMBL/GenBank/DDBJ whole genome shotgun (WGS) entry which is preliminary data.</text>
</comment>
<evidence type="ECO:0000313" key="2">
    <source>
        <dbReference type="Proteomes" id="UP000619293"/>
    </source>
</evidence>
<organism evidence="1 2">
    <name type="scientific">Catellatospora chokoriensis</name>
    <dbReference type="NCBI Taxonomy" id="310353"/>
    <lineage>
        <taxon>Bacteria</taxon>
        <taxon>Bacillati</taxon>
        <taxon>Actinomycetota</taxon>
        <taxon>Actinomycetes</taxon>
        <taxon>Micromonosporales</taxon>
        <taxon>Micromonosporaceae</taxon>
        <taxon>Catellatospora</taxon>
    </lineage>
</organism>
<dbReference type="SUPFAM" id="SSF109854">
    <property type="entry name" value="DinB/YfiT-like putative metalloenzymes"/>
    <property type="match status" value="1"/>
</dbReference>
<name>A0A8J3KAT0_9ACTN</name>
<dbReference type="Proteomes" id="UP000619293">
    <property type="component" value="Unassembled WGS sequence"/>
</dbReference>
<dbReference type="InterPro" id="IPR034660">
    <property type="entry name" value="DinB/YfiT-like"/>
</dbReference>
<accession>A0A8J3KAT0</accession>
<proteinExistence type="predicted"/>
<gene>
    <name evidence="1" type="ORF">Cch02nite_51630</name>
</gene>
<dbReference type="AlphaFoldDB" id="A0A8J3KAT0"/>
<sequence length="175" mass="19826">MAWIAPDVARGPRTDMACPEREMLADWLQRRRVYLLRKCSGLTAEQLKTASVEPSNLTLLGLLRHMTEVERFWFRTKYLHEDVPDLYSTDEHPDGDFDLVADADAEADLARFLAETAVCEAAVAGRDLDEPVDDAKAPTGKLNLRWVYIHLLEEYAQHTGHADFLRERIDGSTGV</sequence>
<keyword evidence="2" id="KW-1185">Reference proteome</keyword>
<dbReference type="EMBL" id="BONG01000035">
    <property type="protein sequence ID" value="GIF91719.1"/>
    <property type="molecule type" value="Genomic_DNA"/>
</dbReference>
<dbReference type="Pfam" id="PF04978">
    <property type="entry name" value="MST"/>
    <property type="match status" value="1"/>
</dbReference>
<dbReference type="RefSeq" id="WP_191842085.1">
    <property type="nucleotide sequence ID" value="NZ_BAAALB010000017.1"/>
</dbReference>
<reference evidence="1 2" key="1">
    <citation type="submission" date="2021-01" db="EMBL/GenBank/DDBJ databases">
        <title>Whole genome shotgun sequence of Catellatospora chokoriensis NBRC 107358.</title>
        <authorList>
            <person name="Komaki H."/>
            <person name="Tamura T."/>
        </authorList>
    </citation>
    <scope>NUCLEOTIDE SEQUENCE [LARGE SCALE GENOMIC DNA]</scope>
    <source>
        <strain evidence="1 2">NBRC 107358</strain>
    </source>
</reference>